<reference evidence="1" key="1">
    <citation type="submission" date="2009-06" db="EMBL/GenBank/DDBJ databases">
        <title>Complete sequence of chromosome 2 of Variovorax paradoxus S110.</title>
        <authorList>
            <consortium name="US DOE Joint Genome Institute"/>
            <person name="Lucas S."/>
            <person name="Copeland A."/>
            <person name="Lapidus A."/>
            <person name="Glavina del Rio T."/>
            <person name="Tice H."/>
            <person name="Bruce D."/>
            <person name="Goodwin L."/>
            <person name="Pitluck S."/>
            <person name="Chertkov O."/>
            <person name="Brettin T."/>
            <person name="Detter J.C."/>
            <person name="Han C."/>
            <person name="Larimer F."/>
            <person name="Land M."/>
            <person name="Hauser L."/>
            <person name="Kyrpides N."/>
            <person name="Ovchinnikova G."/>
            <person name="Orwin P."/>
            <person name="Leadbetter J.R."/>
            <person name="Spain J.C."/>
            <person name="Han J.I."/>
        </authorList>
    </citation>
    <scope>NUCLEOTIDE SEQUENCE</scope>
    <source>
        <strain evidence="1">S110</strain>
    </source>
</reference>
<proteinExistence type="predicted"/>
<organism evidence="1">
    <name type="scientific">Variovorax paradoxus (strain S110)</name>
    <dbReference type="NCBI Taxonomy" id="543728"/>
    <lineage>
        <taxon>Bacteria</taxon>
        <taxon>Pseudomonadati</taxon>
        <taxon>Pseudomonadota</taxon>
        <taxon>Betaproteobacteria</taxon>
        <taxon>Burkholderiales</taxon>
        <taxon>Comamonadaceae</taxon>
        <taxon>Variovorax</taxon>
    </lineage>
</organism>
<gene>
    <name evidence="1" type="ordered locus">Vapar_6237</name>
</gene>
<evidence type="ECO:0000313" key="1">
    <source>
        <dbReference type="EMBL" id="ACS22800.1"/>
    </source>
</evidence>
<dbReference type="AlphaFoldDB" id="C5D1N0"/>
<dbReference type="EMBL" id="CP001636">
    <property type="protein sequence ID" value="ACS22800.1"/>
    <property type="molecule type" value="Genomic_DNA"/>
</dbReference>
<name>C5D1N0_VARPS</name>
<accession>C5D1N0</accession>
<dbReference type="OrthoDB" id="8447840at2"/>
<dbReference type="HOGENOM" id="CLU_1677114_0_0_4"/>
<sequence length="157" mass="17282">MKQTLSIVKAKQAWAEGRFLDCGRALYEPMQPHERVNWAADLLMFCMQYSPSLPVIDRVVELAKVPSDWRLAHAAFNEVRRITLVAEARDSAIDPALKSLLFVAENTAKVIYNASGEPAPFDADAGWELVPCVEHFLATIAVPAVTEGGVQLIFASV</sequence>
<dbReference type="KEGG" id="vap:Vapar_6237"/>
<protein>
    <submittedName>
        <fullName evidence="1">Uncharacterized protein</fullName>
    </submittedName>
</protein>